<dbReference type="PANTHER" id="PTHR34720">
    <property type="entry name" value="MICROCYSTIN DEPENDENT PROTEIN"/>
    <property type="match status" value="1"/>
</dbReference>
<dbReference type="EMBL" id="OBDY01000001">
    <property type="protein sequence ID" value="SNY04811.1"/>
    <property type="molecule type" value="Genomic_DNA"/>
</dbReference>
<feature type="domain" description="DUF11" evidence="2">
    <location>
        <begin position="383"/>
        <end position="470"/>
    </location>
</feature>
<dbReference type="OrthoDB" id="134475at2"/>
<keyword evidence="4" id="KW-1185">Reference proteome</keyword>
<keyword evidence="1" id="KW-0472">Membrane</keyword>
<dbReference type="Proteomes" id="UP000219612">
    <property type="component" value="Unassembled WGS sequence"/>
</dbReference>
<evidence type="ECO:0000313" key="4">
    <source>
        <dbReference type="Proteomes" id="UP000219612"/>
    </source>
</evidence>
<dbReference type="InterPro" id="IPR047589">
    <property type="entry name" value="DUF11_rpt"/>
</dbReference>
<evidence type="ECO:0000313" key="3">
    <source>
        <dbReference type="EMBL" id="SNY04811.1"/>
    </source>
</evidence>
<name>A0A285F3R4_9ACTN</name>
<keyword evidence="1" id="KW-1133">Transmembrane helix</keyword>
<dbReference type="InterPro" id="IPR001434">
    <property type="entry name" value="OmcB-like_DUF11"/>
</dbReference>
<gene>
    <name evidence="3" type="ORF">SAMN05421748_101323</name>
</gene>
<evidence type="ECO:0000259" key="2">
    <source>
        <dbReference type="Pfam" id="PF01345"/>
    </source>
</evidence>
<dbReference type="Pfam" id="PF17963">
    <property type="entry name" value="Big_9"/>
    <property type="match status" value="12"/>
</dbReference>
<dbReference type="Gene3D" id="2.60.40.2810">
    <property type="match status" value="3"/>
</dbReference>
<dbReference type="NCBIfam" id="TIGR01451">
    <property type="entry name" value="B_ant_repeat"/>
    <property type="match status" value="1"/>
</dbReference>
<keyword evidence="1" id="KW-0812">Transmembrane</keyword>
<feature type="domain" description="DUF11" evidence="2">
    <location>
        <begin position="501"/>
        <end position="618"/>
    </location>
</feature>
<sequence>MHRAVLRSRPYRALVLVVVVAVALTVAVTLVGGKADAAITTDFKARFSANVNGSIILRGNTNMLCPVSTACTAAQAGAYTGTDKGVLNNNNYVMEYADADSDPDTFNLSTTKITLPTGGSKVLFAGLYWGADTSAGSGGQGAKTPGDKGKVIFRTPVSAAWQTVTATQVFTNATNSAYQGFADVTALVSGAGDGDFSVANIQAGTGKDRYAGWSLVLAYQNPNEAMHSLRVFDGFGVVTSNDTSVNIPVTGFQTPDLGAVNAKIGTVVYEGDLGLEGDNLKLNDVAVSDAANPATNFFNSTVSENGTLLNSGRSPGNRNLMGVDVDQFDASGKLANKATTAKLTLTTGGETFYPGVVTFTTDLFAPDLVTTVKGTDSNGGDLLPGDEIEYRIDVKNNGSDPADNTVISNAIPTHTTYVPGSMTVEGSPVADSGATPTWNLGSITNGSPTWVTFRVKVDNDTPAGYVVTDVASSSLKAHFTNMDVDGVPATDSMTVQQPHADLAATLTVSPATVQRAAAPNAVTYTAVVTNKGSDLEPAATAKLTLPAGVTAGTLPSGCSVAGQVVTCPAGALVASSQAVLTIPATVAGNAARSALATLDVSGTGLDSVAGNNSVTATLTVNTAPKAVADTAITTNGVPVRVDVRANDSDTEDAASALKVTIGAGPAHGSAVVEPDGRIAYTPVLGWAGADTVTYVVTDSDGGTATGTVTVTTANAAPVATDDVVATASGTKADISPLANDSDPNSDPIHVDSITQPQAGAGTATLDGDVVTYVPPAGYKGTATFTYTVEDSAGKQTVGQIRVTVGNAAPVAAPDHAGAAYAGTVTVDVLANDTDGNNDTLSLDSVGPPDHGTATISGGKIVYKAPGGFSGDATFSYKVTDGTDTATGTVTVTVANALPVAAGETVTTPYGTAVVVDVLADAKDPNVADSLRVSGLTTPADGTAVLGANGKITYTPKAGFSGTDSFDYTITDDQGGFDTATVKVTVANGVPVAKPDSVTVPANTVATIDVLANDADPNGDPLTVTVDVAPGHGTVTVGADGTITYTPADGYRGTDSFHYTVTDGKGGTAGATVTLGVVNTAPTALDDAATTDTDTAVTVHPLANDSDQNGDDIQLTAVTTPAHGTAVLAADGTVAYTPAAGFHGTDTFTYSITDAFGKTASALVTITVRNAAPIAVADQFVVHPSTTATLDVLANDVDPNTGQKLTIASVTQPAKGVVTITADGRVTYRPNAMTSGTDTFDYVVTDDLGRTDTAKVTITIDAAPTAVADTATTTTGKAVDIAVTVNDTDPGSALTLVSAGAPAHGTATIVGGKIRYTPAAGYTGTDTFTYVIKDAAGSTATGTVTVSVGNAAPVATGDAAAVLTGKHVDVDVLANDTDANPGQKLTVIAAGTPAHGTAAIVDGKIRYTPAAGYTGTDTFKYTISDGNGGTAQAAVTITVSDGSPVAVADKRTTAYQQPVAVAVLANDLDPAGTLGLTSVTTPDHGTAKISAGKVVYTPPSGFSGVATFGYTATDGDGNTTSTTVTITVGAPPVVPNRQLTAKAGAPVRIVMPATDEAGDPITVLSIGKPKHGTATLNNDGTVTYTATAGWSGTDSFTYQAADAAGNQAAGTISITVAGVNTKPVAKNDAVTVNAGDSVVIHPLANDKDANQDKLHITKIGRARHGTPVLNKDGSVTYAPYESYAGGVDSFTYTVSDGHGGVATAIVTVTVNAPASGAGDGNLAKTGLDIVSMVTAGGAIVLVGGFLLMAGQTNGPGRHRPGRHRMS</sequence>
<dbReference type="Pfam" id="PF01345">
    <property type="entry name" value="DUF11"/>
    <property type="match status" value="2"/>
</dbReference>
<reference evidence="3 4" key="1">
    <citation type="submission" date="2017-09" db="EMBL/GenBank/DDBJ databases">
        <authorList>
            <person name="Ehlers B."/>
            <person name="Leendertz F.H."/>
        </authorList>
    </citation>
    <scope>NUCLEOTIDE SEQUENCE [LARGE SCALE GENOMIC DNA]</scope>
    <source>
        <strain evidence="3 4">CGMCC 4.6857</strain>
    </source>
</reference>
<organism evidence="3 4">
    <name type="scientific">Paractinoplanes atraurantiacus</name>
    <dbReference type="NCBI Taxonomy" id="1036182"/>
    <lineage>
        <taxon>Bacteria</taxon>
        <taxon>Bacillati</taxon>
        <taxon>Actinomycetota</taxon>
        <taxon>Actinomycetes</taxon>
        <taxon>Micromonosporales</taxon>
        <taxon>Micromonosporaceae</taxon>
        <taxon>Paractinoplanes</taxon>
    </lineage>
</organism>
<evidence type="ECO:0000256" key="1">
    <source>
        <dbReference type="SAM" id="Phobius"/>
    </source>
</evidence>
<dbReference type="PANTHER" id="PTHR34720:SF9">
    <property type="entry name" value="BLR4714 PROTEIN"/>
    <property type="match status" value="1"/>
</dbReference>
<accession>A0A285F3R4</accession>
<dbReference type="Gene3D" id="2.60.40.3440">
    <property type="match status" value="9"/>
</dbReference>
<dbReference type="RefSeq" id="WP_097317644.1">
    <property type="nucleotide sequence ID" value="NZ_OBDY01000001.1"/>
</dbReference>
<protein>
    <recommendedName>
        <fullName evidence="2">DUF11 domain-containing protein</fullName>
    </recommendedName>
</protein>
<feature type="transmembrane region" description="Helical" evidence="1">
    <location>
        <begin position="1728"/>
        <end position="1748"/>
    </location>
</feature>
<proteinExistence type="predicted"/>
<dbReference type="NCBIfam" id="NF012211">
    <property type="entry name" value="tand_rpt_95"/>
    <property type="match status" value="12"/>
</dbReference>